<evidence type="ECO:0000256" key="1">
    <source>
        <dbReference type="SAM" id="MobiDB-lite"/>
    </source>
</evidence>
<evidence type="ECO:0000313" key="2">
    <source>
        <dbReference type="EMBL" id="RVW98902.1"/>
    </source>
</evidence>
<protein>
    <submittedName>
        <fullName evidence="2">Uncharacterized protein</fullName>
    </submittedName>
</protein>
<dbReference type="EMBL" id="QGNW01000090">
    <property type="protein sequence ID" value="RVW98902.1"/>
    <property type="molecule type" value="Genomic_DNA"/>
</dbReference>
<reference evidence="2 3" key="1">
    <citation type="journal article" date="2018" name="PLoS Genet.">
        <title>Population sequencing reveals clonal diversity and ancestral inbreeding in the grapevine cultivar Chardonnay.</title>
        <authorList>
            <person name="Roach M.J."/>
            <person name="Johnson D.L."/>
            <person name="Bohlmann J."/>
            <person name="van Vuuren H.J."/>
            <person name="Jones S.J."/>
            <person name="Pretorius I.S."/>
            <person name="Schmidt S.A."/>
            <person name="Borneman A.R."/>
        </authorList>
    </citation>
    <scope>NUCLEOTIDE SEQUENCE [LARGE SCALE GENOMIC DNA]</scope>
    <source>
        <strain evidence="3">cv. Chardonnay</strain>
        <tissue evidence="2">Leaf</tissue>
    </source>
</reference>
<feature type="region of interest" description="Disordered" evidence="1">
    <location>
        <begin position="56"/>
        <end position="103"/>
    </location>
</feature>
<accession>A0A438IQD1</accession>
<organism evidence="2 3">
    <name type="scientific">Vitis vinifera</name>
    <name type="common">Grape</name>
    <dbReference type="NCBI Taxonomy" id="29760"/>
    <lineage>
        <taxon>Eukaryota</taxon>
        <taxon>Viridiplantae</taxon>
        <taxon>Streptophyta</taxon>
        <taxon>Embryophyta</taxon>
        <taxon>Tracheophyta</taxon>
        <taxon>Spermatophyta</taxon>
        <taxon>Magnoliopsida</taxon>
        <taxon>eudicotyledons</taxon>
        <taxon>Gunneridae</taxon>
        <taxon>Pentapetalae</taxon>
        <taxon>rosids</taxon>
        <taxon>Vitales</taxon>
        <taxon>Vitaceae</taxon>
        <taxon>Viteae</taxon>
        <taxon>Vitis</taxon>
    </lineage>
</organism>
<comment type="caution">
    <text evidence="2">The sequence shown here is derived from an EMBL/GenBank/DDBJ whole genome shotgun (WGS) entry which is preliminary data.</text>
</comment>
<gene>
    <name evidence="2" type="ORF">CK203_033783</name>
</gene>
<sequence>MLGGYTPENSALTTAGNFKSMGSKVEGRKLNDNYSLWCNYCHKPRHTHESCWKLHGKPQLGSKGGSNRGGKPVTRSRQAHQAATIDVSHENISPTEPEPILLS</sequence>
<evidence type="ECO:0000313" key="3">
    <source>
        <dbReference type="Proteomes" id="UP000288805"/>
    </source>
</evidence>
<dbReference type="Proteomes" id="UP000288805">
    <property type="component" value="Unassembled WGS sequence"/>
</dbReference>
<dbReference type="AlphaFoldDB" id="A0A438IQD1"/>
<name>A0A438IQD1_VITVI</name>
<proteinExistence type="predicted"/>